<dbReference type="EMBL" id="KV427702">
    <property type="protein sequence ID" value="KZS99990.1"/>
    <property type="molecule type" value="Genomic_DNA"/>
</dbReference>
<feature type="signal peptide" evidence="1">
    <location>
        <begin position="1"/>
        <end position="26"/>
    </location>
</feature>
<proteinExistence type="predicted"/>
<evidence type="ECO:0008006" key="4">
    <source>
        <dbReference type="Google" id="ProtNLM"/>
    </source>
</evidence>
<dbReference type="Proteomes" id="UP000076871">
    <property type="component" value="Unassembled WGS sequence"/>
</dbReference>
<evidence type="ECO:0000313" key="3">
    <source>
        <dbReference type="Proteomes" id="UP000076871"/>
    </source>
</evidence>
<dbReference type="InParanoid" id="A0A165B0C5"/>
<evidence type="ECO:0000256" key="1">
    <source>
        <dbReference type="SAM" id="SignalP"/>
    </source>
</evidence>
<sequence>MYHRMRCSGEFLWSLLASFVMMLTHGRVASPSSLRRRRRRRRCSYVVPIIRKYVTHSLYTLPFQSTEKGESALSVAFV</sequence>
<gene>
    <name evidence="2" type="ORF">LAESUDRAFT_578319</name>
</gene>
<evidence type="ECO:0000313" key="2">
    <source>
        <dbReference type="EMBL" id="KZS99990.1"/>
    </source>
</evidence>
<dbReference type="GeneID" id="63820062"/>
<keyword evidence="3" id="KW-1185">Reference proteome</keyword>
<keyword evidence="1" id="KW-0732">Signal</keyword>
<dbReference type="RefSeq" id="XP_040757731.1">
    <property type="nucleotide sequence ID" value="XM_040903031.1"/>
</dbReference>
<feature type="chain" id="PRO_5007855434" description="Secreted protein" evidence="1">
    <location>
        <begin position="27"/>
        <end position="78"/>
    </location>
</feature>
<protein>
    <recommendedName>
        <fullName evidence="4">Secreted protein</fullName>
    </recommendedName>
</protein>
<accession>A0A165B0C5</accession>
<reference evidence="2 3" key="1">
    <citation type="journal article" date="2016" name="Mol. Biol. Evol.">
        <title>Comparative Genomics of Early-Diverging Mushroom-Forming Fungi Provides Insights into the Origins of Lignocellulose Decay Capabilities.</title>
        <authorList>
            <person name="Nagy L.G."/>
            <person name="Riley R."/>
            <person name="Tritt A."/>
            <person name="Adam C."/>
            <person name="Daum C."/>
            <person name="Floudas D."/>
            <person name="Sun H."/>
            <person name="Yadav J.S."/>
            <person name="Pangilinan J."/>
            <person name="Larsson K.H."/>
            <person name="Matsuura K."/>
            <person name="Barry K."/>
            <person name="Labutti K."/>
            <person name="Kuo R."/>
            <person name="Ohm R.A."/>
            <person name="Bhattacharya S.S."/>
            <person name="Shirouzu T."/>
            <person name="Yoshinaga Y."/>
            <person name="Martin F.M."/>
            <person name="Grigoriev I.V."/>
            <person name="Hibbett D.S."/>
        </authorList>
    </citation>
    <scope>NUCLEOTIDE SEQUENCE [LARGE SCALE GENOMIC DNA]</scope>
    <source>
        <strain evidence="2 3">93-53</strain>
    </source>
</reference>
<dbReference type="AlphaFoldDB" id="A0A165B0C5"/>
<organism evidence="2 3">
    <name type="scientific">Laetiporus sulphureus 93-53</name>
    <dbReference type="NCBI Taxonomy" id="1314785"/>
    <lineage>
        <taxon>Eukaryota</taxon>
        <taxon>Fungi</taxon>
        <taxon>Dikarya</taxon>
        <taxon>Basidiomycota</taxon>
        <taxon>Agaricomycotina</taxon>
        <taxon>Agaricomycetes</taxon>
        <taxon>Polyporales</taxon>
        <taxon>Laetiporus</taxon>
    </lineage>
</organism>
<name>A0A165B0C5_9APHY</name>